<protein>
    <recommendedName>
        <fullName evidence="3">HNH nuclease domain-containing protein</fullName>
    </recommendedName>
</protein>
<evidence type="ECO:0000313" key="1">
    <source>
        <dbReference type="EMBL" id="GET36256.1"/>
    </source>
</evidence>
<reference evidence="1" key="1">
    <citation type="submission" date="2019-10" db="EMBL/GenBank/DDBJ databases">
        <title>Draft genome sequece of Microseira wollei NIES-4236.</title>
        <authorList>
            <person name="Yamaguchi H."/>
            <person name="Suzuki S."/>
            <person name="Kawachi M."/>
        </authorList>
    </citation>
    <scope>NUCLEOTIDE SEQUENCE</scope>
    <source>
        <strain evidence="1">NIES-4236</strain>
    </source>
</reference>
<dbReference type="EMBL" id="BLAY01000010">
    <property type="protein sequence ID" value="GET36256.1"/>
    <property type="molecule type" value="Genomic_DNA"/>
</dbReference>
<comment type="caution">
    <text evidence="1">The sequence shown here is derived from an EMBL/GenBank/DDBJ whole genome shotgun (WGS) entry which is preliminary data.</text>
</comment>
<dbReference type="Proteomes" id="UP001050975">
    <property type="component" value="Unassembled WGS sequence"/>
</dbReference>
<accession>A0AAV3X4Z1</accession>
<keyword evidence="2" id="KW-1185">Reference proteome</keyword>
<sequence>MASPSEKGAKRLADRNFARLGIHKSYAQRKLVKMILFEYVKNAGDNICWQWGEKITEYDEFSVEHKQQWSSAENPQKAYFDFDNIAFSHRACNIQKIRNSPHKRKLTAFDTEIAKDRLKRNPSGFRYVRIYEHKGIVKYMARVPLWQGGKRLKDYFGKARENPIDAAYDADAIMVDLYGEKAITNQKLGLIPPRQGSEEQLL</sequence>
<proteinExistence type="predicted"/>
<name>A0AAV3X4Z1_9CYAN</name>
<dbReference type="RefSeq" id="WP_226575569.1">
    <property type="nucleotide sequence ID" value="NZ_BLAY01000010.1"/>
</dbReference>
<organism evidence="1 2">
    <name type="scientific">Microseira wollei NIES-4236</name>
    <dbReference type="NCBI Taxonomy" id="2530354"/>
    <lineage>
        <taxon>Bacteria</taxon>
        <taxon>Bacillati</taxon>
        <taxon>Cyanobacteriota</taxon>
        <taxon>Cyanophyceae</taxon>
        <taxon>Oscillatoriophycideae</taxon>
        <taxon>Aerosakkonematales</taxon>
        <taxon>Aerosakkonemataceae</taxon>
        <taxon>Microseira</taxon>
    </lineage>
</organism>
<gene>
    <name evidence="1" type="ORF">MiSe_10040</name>
</gene>
<evidence type="ECO:0000313" key="2">
    <source>
        <dbReference type="Proteomes" id="UP001050975"/>
    </source>
</evidence>
<evidence type="ECO:0008006" key="3">
    <source>
        <dbReference type="Google" id="ProtNLM"/>
    </source>
</evidence>
<dbReference type="AlphaFoldDB" id="A0AAV3X4Z1"/>